<accession>A0A348AJF3</accession>
<dbReference type="GO" id="GO:0046491">
    <property type="term" value="P:L-methylmalonyl-CoA metabolic process"/>
    <property type="evidence" value="ECO:0007669"/>
    <property type="project" value="TreeGrafter"/>
</dbReference>
<gene>
    <name evidence="3" type="ORF">MAMMFC1_01872</name>
</gene>
<evidence type="ECO:0000313" key="4">
    <source>
        <dbReference type="Proteomes" id="UP000276437"/>
    </source>
</evidence>
<dbReference type="InterPro" id="IPR004360">
    <property type="entry name" value="Glyas_Fos-R_dOase_dom"/>
</dbReference>
<dbReference type="RefSeq" id="WP_126308252.1">
    <property type="nucleotide sequence ID" value="NZ_AP018449.1"/>
</dbReference>
<dbReference type="InterPro" id="IPR029068">
    <property type="entry name" value="Glyas_Bleomycin-R_OHBP_Dase"/>
</dbReference>
<organism evidence="3 4">
    <name type="scientific">Methylomusa anaerophila</name>
    <dbReference type="NCBI Taxonomy" id="1930071"/>
    <lineage>
        <taxon>Bacteria</taxon>
        <taxon>Bacillati</taxon>
        <taxon>Bacillota</taxon>
        <taxon>Negativicutes</taxon>
        <taxon>Selenomonadales</taxon>
        <taxon>Sporomusaceae</taxon>
        <taxon>Methylomusa</taxon>
    </lineage>
</organism>
<dbReference type="GO" id="GO:0046872">
    <property type="term" value="F:metal ion binding"/>
    <property type="evidence" value="ECO:0007669"/>
    <property type="project" value="UniProtKB-KW"/>
</dbReference>
<evidence type="ECO:0000313" key="3">
    <source>
        <dbReference type="EMBL" id="BBB91201.1"/>
    </source>
</evidence>
<dbReference type="EMBL" id="AP018449">
    <property type="protein sequence ID" value="BBB91201.1"/>
    <property type="molecule type" value="Genomic_DNA"/>
</dbReference>
<dbReference type="GO" id="GO:0004493">
    <property type="term" value="F:methylmalonyl-CoA epimerase activity"/>
    <property type="evidence" value="ECO:0007669"/>
    <property type="project" value="TreeGrafter"/>
</dbReference>
<dbReference type="InterPro" id="IPR051785">
    <property type="entry name" value="MMCE/EMCE_epimerase"/>
</dbReference>
<sequence>MYEIAHVGIVVRNTARSLEFYREVLGCTVIDSYDNDNACLTFLACGRQILELVEYKAAAGGERSAGPVDHIAFAVLDMDAAVSRLKQRNVPLAFDTPRLAGNKKILFFSGPDGERLEFVQTL</sequence>
<dbReference type="PANTHER" id="PTHR43048:SF3">
    <property type="entry name" value="METHYLMALONYL-COA EPIMERASE, MITOCHONDRIAL"/>
    <property type="match status" value="1"/>
</dbReference>
<name>A0A348AJF3_9FIRM</name>
<reference evidence="3 4" key="1">
    <citation type="journal article" date="2018" name="Int. J. Syst. Evol. Microbiol.">
        <title>Methylomusa anaerophila gen. nov., sp. nov., an anaerobic methanol-utilizing bacterium isolated from a microbial fuel cell.</title>
        <authorList>
            <person name="Amano N."/>
            <person name="Yamamuro A."/>
            <person name="Miyahara M."/>
            <person name="Kouzuma A."/>
            <person name="Abe T."/>
            <person name="Watanabe K."/>
        </authorList>
    </citation>
    <scope>NUCLEOTIDE SEQUENCE [LARGE SCALE GENOMIC DNA]</scope>
    <source>
        <strain evidence="3 4">MMFC1</strain>
    </source>
</reference>
<keyword evidence="1" id="KW-0479">Metal-binding</keyword>
<dbReference type="PROSITE" id="PS51819">
    <property type="entry name" value="VOC"/>
    <property type="match status" value="1"/>
</dbReference>
<feature type="domain" description="VOC" evidence="2">
    <location>
        <begin position="3"/>
        <end position="121"/>
    </location>
</feature>
<dbReference type="PANTHER" id="PTHR43048">
    <property type="entry name" value="METHYLMALONYL-COA EPIMERASE"/>
    <property type="match status" value="1"/>
</dbReference>
<dbReference type="KEGG" id="mana:MAMMFC1_01872"/>
<dbReference type="Gene3D" id="3.10.180.10">
    <property type="entry name" value="2,3-Dihydroxybiphenyl 1,2-Dioxygenase, domain 1"/>
    <property type="match status" value="1"/>
</dbReference>
<dbReference type="Pfam" id="PF00903">
    <property type="entry name" value="Glyoxalase"/>
    <property type="match status" value="1"/>
</dbReference>
<protein>
    <submittedName>
        <fullName evidence="3">Putative lyase</fullName>
    </submittedName>
</protein>
<dbReference type="GO" id="GO:0016829">
    <property type="term" value="F:lyase activity"/>
    <property type="evidence" value="ECO:0007669"/>
    <property type="project" value="UniProtKB-KW"/>
</dbReference>
<keyword evidence="4" id="KW-1185">Reference proteome</keyword>
<keyword evidence="3" id="KW-0456">Lyase</keyword>
<evidence type="ECO:0000256" key="1">
    <source>
        <dbReference type="ARBA" id="ARBA00022723"/>
    </source>
</evidence>
<dbReference type="OrthoDB" id="9788468at2"/>
<dbReference type="InterPro" id="IPR037523">
    <property type="entry name" value="VOC_core"/>
</dbReference>
<dbReference type="AlphaFoldDB" id="A0A348AJF3"/>
<dbReference type="Proteomes" id="UP000276437">
    <property type="component" value="Chromosome"/>
</dbReference>
<dbReference type="SUPFAM" id="SSF54593">
    <property type="entry name" value="Glyoxalase/Bleomycin resistance protein/Dihydroxybiphenyl dioxygenase"/>
    <property type="match status" value="1"/>
</dbReference>
<proteinExistence type="predicted"/>
<evidence type="ECO:0000259" key="2">
    <source>
        <dbReference type="PROSITE" id="PS51819"/>
    </source>
</evidence>